<keyword evidence="1" id="KW-0472">Membrane</keyword>
<feature type="transmembrane region" description="Helical" evidence="1">
    <location>
        <begin position="17"/>
        <end position="39"/>
    </location>
</feature>
<sequence>MKMGRGESLNNRPLSRIIYIIFFNENIYFYMILSAHIFCRITMTNSKKKKIIKRTGGWATRADLRRRSLFVIHPTTMCIQLKK</sequence>
<dbReference type="EMBL" id="LRGB01000389">
    <property type="protein sequence ID" value="KZS19385.1"/>
    <property type="molecule type" value="Genomic_DNA"/>
</dbReference>
<keyword evidence="1" id="KW-0812">Transmembrane</keyword>
<keyword evidence="1" id="KW-1133">Transmembrane helix</keyword>
<evidence type="ECO:0000313" key="3">
    <source>
        <dbReference type="Proteomes" id="UP000076858"/>
    </source>
</evidence>
<evidence type="ECO:0000256" key="1">
    <source>
        <dbReference type="SAM" id="Phobius"/>
    </source>
</evidence>
<comment type="caution">
    <text evidence="2">The sequence shown here is derived from an EMBL/GenBank/DDBJ whole genome shotgun (WGS) entry which is preliminary data.</text>
</comment>
<gene>
    <name evidence="2" type="ORF">APZ42_014275</name>
</gene>
<dbReference type="AlphaFoldDB" id="A0A162Q6C0"/>
<dbReference type="Proteomes" id="UP000076858">
    <property type="component" value="Unassembled WGS sequence"/>
</dbReference>
<protein>
    <submittedName>
        <fullName evidence="2">Uncharacterized protein</fullName>
    </submittedName>
</protein>
<organism evidence="2 3">
    <name type="scientific">Daphnia magna</name>
    <dbReference type="NCBI Taxonomy" id="35525"/>
    <lineage>
        <taxon>Eukaryota</taxon>
        <taxon>Metazoa</taxon>
        <taxon>Ecdysozoa</taxon>
        <taxon>Arthropoda</taxon>
        <taxon>Crustacea</taxon>
        <taxon>Branchiopoda</taxon>
        <taxon>Diplostraca</taxon>
        <taxon>Cladocera</taxon>
        <taxon>Anomopoda</taxon>
        <taxon>Daphniidae</taxon>
        <taxon>Daphnia</taxon>
    </lineage>
</organism>
<proteinExistence type="predicted"/>
<accession>A0A162Q6C0</accession>
<evidence type="ECO:0000313" key="2">
    <source>
        <dbReference type="EMBL" id="KZS19385.1"/>
    </source>
</evidence>
<reference evidence="2 3" key="1">
    <citation type="submission" date="2016-03" db="EMBL/GenBank/DDBJ databases">
        <title>EvidentialGene: Evidence-directed Construction of Genes on Genomes.</title>
        <authorList>
            <person name="Gilbert D.G."/>
            <person name="Choi J.-H."/>
            <person name="Mockaitis K."/>
            <person name="Colbourne J."/>
            <person name="Pfrender M."/>
        </authorList>
    </citation>
    <scope>NUCLEOTIDE SEQUENCE [LARGE SCALE GENOMIC DNA]</scope>
    <source>
        <strain evidence="2 3">Xinb3</strain>
        <tissue evidence="2">Complete organism</tissue>
    </source>
</reference>
<keyword evidence="3" id="KW-1185">Reference proteome</keyword>
<name>A0A162Q6C0_9CRUS</name>